<dbReference type="EMBL" id="JANUHA010000029">
    <property type="protein sequence ID" value="MCS0599448.1"/>
    <property type="molecule type" value="Genomic_DNA"/>
</dbReference>
<evidence type="ECO:0000313" key="2">
    <source>
        <dbReference type="EMBL" id="MCS0599448.1"/>
    </source>
</evidence>
<comment type="caution">
    <text evidence="2">The sequence shown here is derived from an EMBL/GenBank/DDBJ whole genome shotgun (WGS) entry which is preliminary data.</text>
</comment>
<evidence type="ECO:0000313" key="3">
    <source>
        <dbReference type="Proteomes" id="UP001206572"/>
    </source>
</evidence>
<organism evidence="2 3">
    <name type="scientific">Massilia agri</name>
    <dbReference type="NCBI Taxonomy" id="1886785"/>
    <lineage>
        <taxon>Bacteria</taxon>
        <taxon>Pseudomonadati</taxon>
        <taxon>Pseudomonadota</taxon>
        <taxon>Betaproteobacteria</taxon>
        <taxon>Burkholderiales</taxon>
        <taxon>Oxalobacteraceae</taxon>
        <taxon>Telluria group</taxon>
        <taxon>Massilia</taxon>
    </lineage>
</organism>
<reference evidence="2 3" key="1">
    <citation type="submission" date="2022-08" db="EMBL/GenBank/DDBJ databases">
        <title>Reclassification of Massilia species as members of the genera Telluria, Duganella, Pseudoduganella, Mokoshia gen. nov. and Zemynaea gen. nov. using orthogonal and non-orthogonal genome-based approaches.</title>
        <authorList>
            <person name="Bowman J.P."/>
        </authorList>
    </citation>
    <scope>NUCLEOTIDE SEQUENCE [LARGE SCALE GENOMIC DNA]</scope>
    <source>
        <strain evidence="2 3">JCM 31661</strain>
    </source>
</reference>
<protein>
    <submittedName>
        <fullName evidence="2">DUF1851 domain-containing protein</fullName>
    </submittedName>
</protein>
<proteinExistence type="predicted"/>
<dbReference type="RefSeq" id="WP_258830444.1">
    <property type="nucleotide sequence ID" value="NZ_JANUHA010000029.1"/>
</dbReference>
<keyword evidence="3" id="KW-1185">Reference proteome</keyword>
<dbReference type="Proteomes" id="UP001206572">
    <property type="component" value="Unassembled WGS sequence"/>
</dbReference>
<dbReference type="Pfam" id="PF08906">
    <property type="entry name" value="T6SS_Tdi1_C"/>
    <property type="match status" value="1"/>
</dbReference>
<evidence type="ECO:0000259" key="1">
    <source>
        <dbReference type="Pfam" id="PF08906"/>
    </source>
</evidence>
<feature type="domain" description="T6SS immunity protein Tdi1 C-terminal" evidence="1">
    <location>
        <begin position="66"/>
        <end position="139"/>
    </location>
</feature>
<sequence>MPADILYVAIENPGERSDLLEDWTWLVGADLQPVKFTACGDVFLRDRRDGAIHFLDVNGAHLSRVAETVQGLEDKLADPAFAGDYLAPSMVDTLRKHGKLLKAQQVYSYRVPLALGGEVAVANVDVSDLAVHLSITGQIARQLKDVPDGAPIGKLDVRIPSRKPWWKFW</sequence>
<accession>A0ABT2AUS1</accession>
<name>A0ABT2AUS1_9BURK</name>
<dbReference type="InterPro" id="IPR015002">
    <property type="entry name" value="T6SS_Tdi1_C"/>
</dbReference>
<gene>
    <name evidence="2" type="ORF">NX780_24165</name>
</gene>